<accession>A0AAV4R881</accession>
<evidence type="ECO:0000313" key="1">
    <source>
        <dbReference type="EMBL" id="GIY17925.1"/>
    </source>
</evidence>
<protein>
    <submittedName>
        <fullName evidence="1">Uncharacterized protein</fullName>
    </submittedName>
</protein>
<sequence>MTIVAHIHPAHIFYNSSTTEFCLLIQSQKCNNYTLILISKVESKGRYQQTGDIAGECDAFPPLADARKRKKVLPLPKRKIFPMEGGKFWRDWQSGGAFAQV</sequence>
<reference evidence="1 2" key="1">
    <citation type="submission" date="2021-06" db="EMBL/GenBank/DDBJ databases">
        <title>Caerostris extrusa draft genome.</title>
        <authorList>
            <person name="Kono N."/>
            <person name="Arakawa K."/>
        </authorList>
    </citation>
    <scope>NUCLEOTIDE SEQUENCE [LARGE SCALE GENOMIC DNA]</scope>
</reference>
<name>A0AAV4R881_CAEEX</name>
<keyword evidence="2" id="KW-1185">Reference proteome</keyword>
<gene>
    <name evidence="1" type="ORF">CEXT_777551</name>
</gene>
<organism evidence="1 2">
    <name type="scientific">Caerostris extrusa</name>
    <name type="common">Bark spider</name>
    <name type="synonym">Caerostris bankana</name>
    <dbReference type="NCBI Taxonomy" id="172846"/>
    <lineage>
        <taxon>Eukaryota</taxon>
        <taxon>Metazoa</taxon>
        <taxon>Ecdysozoa</taxon>
        <taxon>Arthropoda</taxon>
        <taxon>Chelicerata</taxon>
        <taxon>Arachnida</taxon>
        <taxon>Araneae</taxon>
        <taxon>Araneomorphae</taxon>
        <taxon>Entelegynae</taxon>
        <taxon>Araneoidea</taxon>
        <taxon>Araneidae</taxon>
        <taxon>Caerostris</taxon>
    </lineage>
</organism>
<evidence type="ECO:0000313" key="2">
    <source>
        <dbReference type="Proteomes" id="UP001054945"/>
    </source>
</evidence>
<dbReference type="Proteomes" id="UP001054945">
    <property type="component" value="Unassembled WGS sequence"/>
</dbReference>
<comment type="caution">
    <text evidence="1">The sequence shown here is derived from an EMBL/GenBank/DDBJ whole genome shotgun (WGS) entry which is preliminary data.</text>
</comment>
<dbReference type="EMBL" id="BPLR01007564">
    <property type="protein sequence ID" value="GIY17925.1"/>
    <property type="molecule type" value="Genomic_DNA"/>
</dbReference>
<dbReference type="AlphaFoldDB" id="A0AAV4R881"/>
<proteinExistence type="predicted"/>